<feature type="compositionally biased region" description="Basic and acidic residues" evidence="1">
    <location>
        <begin position="249"/>
        <end position="272"/>
    </location>
</feature>
<dbReference type="AlphaFoldDB" id="A0A415N119"/>
<evidence type="ECO:0000256" key="1">
    <source>
        <dbReference type="SAM" id="MobiDB-lite"/>
    </source>
</evidence>
<feature type="region of interest" description="Disordered" evidence="1">
    <location>
        <begin position="297"/>
        <end position="339"/>
    </location>
</feature>
<feature type="compositionally biased region" description="Basic residues" evidence="1">
    <location>
        <begin position="420"/>
        <end position="429"/>
    </location>
</feature>
<proteinExistence type="predicted"/>
<comment type="caution">
    <text evidence="2">The sequence shown here is derived from an EMBL/GenBank/DDBJ whole genome shotgun (WGS) entry which is preliminary data.</text>
</comment>
<feature type="compositionally biased region" description="Basic and acidic residues" evidence="1">
    <location>
        <begin position="300"/>
        <end position="311"/>
    </location>
</feature>
<dbReference type="Proteomes" id="UP000283325">
    <property type="component" value="Unassembled WGS sequence"/>
</dbReference>
<feature type="region of interest" description="Disordered" evidence="1">
    <location>
        <begin position="220"/>
        <end position="272"/>
    </location>
</feature>
<protein>
    <recommendedName>
        <fullName evidence="4">ATP-binding protein</fullName>
    </recommendedName>
</protein>
<evidence type="ECO:0000313" key="3">
    <source>
        <dbReference type="Proteomes" id="UP000283325"/>
    </source>
</evidence>
<dbReference type="EMBL" id="QRPD01000004">
    <property type="protein sequence ID" value="RHL88563.1"/>
    <property type="molecule type" value="Genomic_DNA"/>
</dbReference>
<reference evidence="2 3" key="1">
    <citation type="submission" date="2018-08" db="EMBL/GenBank/DDBJ databases">
        <title>A genome reference for cultivated species of the human gut microbiota.</title>
        <authorList>
            <person name="Zou Y."/>
            <person name="Xue W."/>
            <person name="Luo G."/>
        </authorList>
    </citation>
    <scope>NUCLEOTIDE SEQUENCE [LARGE SCALE GENOMIC DNA]</scope>
    <source>
        <strain evidence="2 3">AF36-1BH</strain>
    </source>
</reference>
<evidence type="ECO:0008006" key="4">
    <source>
        <dbReference type="Google" id="ProtNLM"/>
    </source>
</evidence>
<dbReference type="RefSeq" id="WP_118427094.1">
    <property type="nucleotide sequence ID" value="NZ_QRPD01000004.1"/>
</dbReference>
<organism evidence="2 3">
    <name type="scientific">Dorea formicigenerans</name>
    <dbReference type="NCBI Taxonomy" id="39486"/>
    <lineage>
        <taxon>Bacteria</taxon>
        <taxon>Bacillati</taxon>
        <taxon>Bacillota</taxon>
        <taxon>Clostridia</taxon>
        <taxon>Lachnospirales</taxon>
        <taxon>Lachnospiraceae</taxon>
        <taxon>Dorea</taxon>
    </lineage>
</organism>
<feature type="region of interest" description="Disordered" evidence="1">
    <location>
        <begin position="389"/>
        <end position="429"/>
    </location>
</feature>
<name>A0A415N119_9FIRM</name>
<evidence type="ECO:0000313" key="2">
    <source>
        <dbReference type="EMBL" id="RHL88563.1"/>
    </source>
</evidence>
<sequence>MAQKVLIMGESGTGKSTSLRNCDPATTAVINPVGKPLPFKNHFEMLNNETDARKIVKYMKEQCAAGKKLLVVDDFQYILAVPYMNRIKETGWDKYNDFGANYFEIIDCCKDLPDDVVVVYMTHLETLDNGLTTVKLIGKLLREKITIEGLFTVVLRTGVNEAKYYFYTQNSGKDTVKSPLGMFTAYAIDNDLNYVVDKIRNYYELGDYKSDDEMNVADQAVASDLEKPDSKGRRTRGKKAESATPTDAPEEKTGRTRKSRAEVQAENEQKMSDYMENRDKAIDQAFPGQEEVPFDEAMDVADKVPKPDLQKPPRRTRKERNAEKSEPVQDGTTNTDSESVTLDADTYFYVPADDNYVMKHRGDTVDLIVDGVEVMKVITREEFNAGIKRLAQENNPVPADTQTPAEPLDGAMNPPEQHVRGQRRRRTRS</sequence>
<feature type="compositionally biased region" description="Polar residues" evidence="1">
    <location>
        <begin position="392"/>
        <end position="404"/>
    </location>
</feature>
<feature type="compositionally biased region" description="Polar residues" evidence="1">
    <location>
        <begin position="330"/>
        <end position="339"/>
    </location>
</feature>
<gene>
    <name evidence="2" type="ORF">DWZ98_05925</name>
</gene>
<accession>A0A415N119</accession>